<keyword evidence="6" id="KW-1185">Reference proteome</keyword>
<dbReference type="InterPro" id="IPR030379">
    <property type="entry name" value="G_SEPTIN_dom"/>
</dbReference>
<feature type="compositionally biased region" description="Polar residues" evidence="2">
    <location>
        <begin position="261"/>
        <end position="272"/>
    </location>
</feature>
<dbReference type="Proteomes" id="UP000887226">
    <property type="component" value="Unassembled WGS sequence"/>
</dbReference>
<evidence type="ECO:0000256" key="1">
    <source>
        <dbReference type="RuleBase" id="RU004560"/>
    </source>
</evidence>
<dbReference type="Pfam" id="PF20571">
    <property type="entry name" value="DUF6780"/>
    <property type="match status" value="1"/>
</dbReference>
<dbReference type="EMBL" id="MU254629">
    <property type="protein sequence ID" value="KAG9240030.1"/>
    <property type="molecule type" value="Genomic_DNA"/>
</dbReference>
<keyword evidence="3" id="KW-0812">Transmembrane</keyword>
<evidence type="ECO:0000256" key="2">
    <source>
        <dbReference type="SAM" id="MobiDB-lite"/>
    </source>
</evidence>
<feature type="region of interest" description="Disordered" evidence="2">
    <location>
        <begin position="115"/>
        <end position="136"/>
    </location>
</feature>
<feature type="region of interest" description="Disordered" evidence="2">
    <location>
        <begin position="260"/>
        <end position="285"/>
    </location>
</feature>
<dbReference type="AlphaFoldDB" id="A0A9P8CAZ4"/>
<accession>A0A9P8CAZ4</accession>
<comment type="caution">
    <text evidence="5">The sequence shown here is derived from an EMBL/GenBank/DDBJ whole genome shotgun (WGS) entry which is preliminary data.</text>
</comment>
<dbReference type="OrthoDB" id="4150765at2759"/>
<keyword evidence="1" id="KW-0547">Nucleotide-binding</keyword>
<dbReference type="InterPro" id="IPR027417">
    <property type="entry name" value="P-loop_NTPase"/>
</dbReference>
<organism evidence="5 6">
    <name type="scientific">Calycina marina</name>
    <dbReference type="NCBI Taxonomy" id="1763456"/>
    <lineage>
        <taxon>Eukaryota</taxon>
        <taxon>Fungi</taxon>
        <taxon>Dikarya</taxon>
        <taxon>Ascomycota</taxon>
        <taxon>Pezizomycotina</taxon>
        <taxon>Leotiomycetes</taxon>
        <taxon>Helotiales</taxon>
        <taxon>Pezizellaceae</taxon>
        <taxon>Calycina</taxon>
    </lineage>
</organism>
<sequence>MRPLPGDKTARGSRATSFNDNEPTPLARPGNMPQMTCFFTSEHSIGTSQSEATAPATLPKQKESPNGSTYSLESLENTISSLSPDSDDGEEKVRKARKNWKRNLAVVSGRTTEEAILDSASPSNDMSRNASPSFQRRLSQVTISRPFTPLSYTSPGPLSALSGLDSRWNSDAGSEVDENASQAVISSSEEEQTTSELMDSGSVPQLVMPSIKMPSRRPFTEKGKYMGKLKVLIAGDSDTGKTSLIKAIVQTCEDIVHVDPLTSTPTSVPQSRKNSRTKSRSGSADLQTTIEIAEVHASTRAYSAWWSDLEEGRILRRRKSMGDSVLERNLCFVDTPGYGSKTSCLESMTPVVDYIEAQLQKAAALRDISDSEMISMLSGSGGTQVDVVFYLFSQRVKSIDIEYLKRLMPLTNIVPLIARSDTLSAESLVNIKSNIISELAANNIRTFPLGFSAESISPTSPFAVSTHPSKDEETMEASLLMSPDYIQPLLPSELEYLVSQIFERDTISWLRHLAAKKFIQWRNSDAHSSRPQSLYRPLNQYTSLVSSSPGLSSPVGGAASYALARVKDHTQREEKIAQVRLANWAADLQRSLQNERQRYDELARADRAIWLTEKLGECVEDGTIIPLSEARQPRPSGPSSIFEVKGAKQGTYSRRGRGNVSHLKGVNPQDPLGLLQLNEDIKAKGFYALQIVGSFGIIGSLAFWITTKWHNSGVDIDTQMSMDWMTRMGIR</sequence>
<feature type="domain" description="Septin-type G" evidence="4">
    <location>
        <begin position="225"/>
        <end position="528"/>
    </location>
</feature>
<feature type="compositionally biased region" description="Polar residues" evidence="2">
    <location>
        <begin position="64"/>
        <end position="73"/>
    </location>
</feature>
<dbReference type="GO" id="GO:0005525">
    <property type="term" value="F:GTP binding"/>
    <property type="evidence" value="ECO:0007669"/>
    <property type="project" value="UniProtKB-KW"/>
</dbReference>
<proteinExistence type="inferred from homology"/>
<evidence type="ECO:0000313" key="6">
    <source>
        <dbReference type="Proteomes" id="UP000887226"/>
    </source>
</evidence>
<dbReference type="InterPro" id="IPR046707">
    <property type="entry name" value="DUF6780"/>
</dbReference>
<evidence type="ECO:0000259" key="4">
    <source>
        <dbReference type="PROSITE" id="PS51719"/>
    </source>
</evidence>
<feature type="region of interest" description="Disordered" evidence="2">
    <location>
        <begin position="1"/>
        <end position="73"/>
    </location>
</feature>
<keyword evidence="1" id="KW-0342">GTP-binding</keyword>
<dbReference type="Gene3D" id="3.40.50.300">
    <property type="entry name" value="P-loop containing nucleotide triphosphate hydrolases"/>
    <property type="match status" value="1"/>
</dbReference>
<evidence type="ECO:0000313" key="5">
    <source>
        <dbReference type="EMBL" id="KAG9240030.1"/>
    </source>
</evidence>
<name>A0A9P8CAZ4_9HELO</name>
<dbReference type="SUPFAM" id="SSF52540">
    <property type="entry name" value="P-loop containing nucleoside triphosphate hydrolases"/>
    <property type="match status" value="1"/>
</dbReference>
<comment type="similarity">
    <text evidence="1">Belongs to the TRAFAC class TrmE-Era-EngA-EngB-Septin-like GTPase superfamily. Septin GTPase family.</text>
</comment>
<feature type="region of interest" description="Disordered" evidence="2">
    <location>
        <begin position="169"/>
        <end position="203"/>
    </location>
</feature>
<feature type="compositionally biased region" description="Polar residues" evidence="2">
    <location>
        <begin position="33"/>
        <end position="52"/>
    </location>
</feature>
<reference evidence="5" key="1">
    <citation type="journal article" date="2021" name="IMA Fungus">
        <title>Genomic characterization of three marine fungi, including Emericellopsis atlantica sp. nov. with signatures of a generalist lifestyle and marine biomass degradation.</title>
        <authorList>
            <person name="Hagestad O.C."/>
            <person name="Hou L."/>
            <person name="Andersen J.H."/>
            <person name="Hansen E.H."/>
            <person name="Altermark B."/>
            <person name="Li C."/>
            <person name="Kuhnert E."/>
            <person name="Cox R.J."/>
            <person name="Crous P.W."/>
            <person name="Spatafora J.W."/>
            <person name="Lail K."/>
            <person name="Amirebrahimi M."/>
            <person name="Lipzen A."/>
            <person name="Pangilinan J."/>
            <person name="Andreopoulos W."/>
            <person name="Hayes R.D."/>
            <person name="Ng V."/>
            <person name="Grigoriev I.V."/>
            <person name="Jackson S.A."/>
            <person name="Sutton T.D.S."/>
            <person name="Dobson A.D.W."/>
            <person name="Rama T."/>
        </authorList>
    </citation>
    <scope>NUCLEOTIDE SEQUENCE</scope>
    <source>
        <strain evidence="5">TRa3180A</strain>
    </source>
</reference>
<dbReference type="Pfam" id="PF00735">
    <property type="entry name" value="Septin"/>
    <property type="match status" value="1"/>
</dbReference>
<dbReference type="PANTHER" id="PTHR18884">
    <property type="entry name" value="SEPTIN"/>
    <property type="match status" value="1"/>
</dbReference>
<keyword evidence="3" id="KW-1133">Transmembrane helix</keyword>
<keyword evidence="3" id="KW-0472">Membrane</keyword>
<feature type="compositionally biased region" description="Polar residues" evidence="2">
    <location>
        <begin position="120"/>
        <end position="136"/>
    </location>
</feature>
<evidence type="ECO:0000256" key="3">
    <source>
        <dbReference type="SAM" id="Phobius"/>
    </source>
</evidence>
<dbReference type="PROSITE" id="PS51719">
    <property type="entry name" value="G_SEPTIN"/>
    <property type="match status" value="1"/>
</dbReference>
<gene>
    <name evidence="5" type="ORF">BJ878DRAFT_546680</name>
</gene>
<feature type="transmembrane region" description="Helical" evidence="3">
    <location>
        <begin position="685"/>
        <end position="705"/>
    </location>
</feature>
<protein>
    <submittedName>
        <fullName evidence="5">Septin-domain-containing protein</fullName>
    </submittedName>
</protein>